<reference evidence="1 2" key="1">
    <citation type="submission" date="2016-04" db="EMBL/GenBank/DDBJ databases">
        <title>Complete genome sequence of natural rubber-degrading, novel Gram-negative bacterium, Rhizobacter gummiphilus strain NS21.</title>
        <authorList>
            <person name="Tabata M."/>
            <person name="Kasai D."/>
            <person name="Fukuda M."/>
        </authorList>
    </citation>
    <scope>NUCLEOTIDE SEQUENCE [LARGE SCALE GENOMIC DNA]</scope>
    <source>
        <strain evidence="1 2">NS21</strain>
    </source>
</reference>
<organism evidence="1 2">
    <name type="scientific">Piscinibacter gummiphilus</name>
    <dbReference type="NCBI Taxonomy" id="946333"/>
    <lineage>
        <taxon>Bacteria</taxon>
        <taxon>Pseudomonadati</taxon>
        <taxon>Pseudomonadota</taxon>
        <taxon>Betaproteobacteria</taxon>
        <taxon>Burkholderiales</taxon>
        <taxon>Sphaerotilaceae</taxon>
        <taxon>Piscinibacter</taxon>
    </lineage>
</organism>
<dbReference type="KEGG" id="rgu:A4W93_16205"/>
<name>A0A1W6LAU5_9BURK</name>
<proteinExistence type="predicted"/>
<dbReference type="Proteomes" id="UP000193427">
    <property type="component" value="Chromosome"/>
</dbReference>
<gene>
    <name evidence="1" type="ORF">A4W93_16205</name>
</gene>
<sequence length="556" mass="60377">MNSPNPALVTERAATRLPRVALLLLCAAYLLPGLFGRDPWKSADITAFGYMMSLAKGHGSWLMPTIGGLPADGALLPYWVGAGFIELLGPWIGAPLAARIPFALLLGIVMMLTWYSTFHLARTEAAQPLPFAFGGEAKPVDYARALADGALLALIASLGLLQLGHETTPELGQLAGVALFLYAMAAAPFRSWEPRVAALCSLPVMAASGAPTIAITLGVAGIVLCRRSSYESVRRLVVWLVVALVLAALAATVFGAWGLRLKGYDRLGSIGSLLRQFLWFLWPTWPLALWTLWRWRKHLLNRHISVPLSSALVALVACLSMGGSDRALMLALPPLAVLAAFILPTLQRSTAAALDWFSVFFFTISALFVWVMYLAMQTGWPAKQAANIAKLAPGFTPSFSWIALVLALLGTAAWLWLVQWRTGRNRHPLWKSLVLPASGVALCWLLAMTLWLPALDYARSYQPLVSRVSQHVPPGACIIAPGMNRGLIAAVEYFGGFDVDAVNNEQSSDCEVLFVSETRTDRPAVSAGWTLVAREVRPTDRDTIVAVYRRTRLAAR</sequence>
<dbReference type="STRING" id="946333.A4W93_16205"/>
<dbReference type="OrthoDB" id="8556356at2"/>
<evidence type="ECO:0000313" key="1">
    <source>
        <dbReference type="EMBL" id="ARN21317.1"/>
    </source>
</evidence>
<protein>
    <submittedName>
        <fullName evidence="1">Uncharacterized protein</fullName>
    </submittedName>
</protein>
<dbReference type="AlphaFoldDB" id="A0A1W6LAU5"/>
<accession>A0A1W6LAU5</accession>
<evidence type="ECO:0000313" key="2">
    <source>
        <dbReference type="Proteomes" id="UP000193427"/>
    </source>
</evidence>
<keyword evidence="2" id="KW-1185">Reference proteome</keyword>
<dbReference type="EMBL" id="CP015118">
    <property type="protein sequence ID" value="ARN21317.1"/>
    <property type="molecule type" value="Genomic_DNA"/>
</dbReference>
<dbReference type="RefSeq" id="WP_085751607.1">
    <property type="nucleotide sequence ID" value="NZ_BSPR01000013.1"/>
</dbReference>